<name>A0A6A1WJD1_9ROSI</name>
<evidence type="ECO:0000256" key="1">
    <source>
        <dbReference type="ARBA" id="ARBA00004323"/>
    </source>
</evidence>
<accession>A0A6A1WJD1</accession>
<feature type="compositionally biased region" description="Low complexity" evidence="5">
    <location>
        <begin position="107"/>
        <end position="120"/>
    </location>
</feature>
<dbReference type="Proteomes" id="UP000516437">
    <property type="component" value="Chromosome 2"/>
</dbReference>
<evidence type="ECO:0000313" key="7">
    <source>
        <dbReference type="EMBL" id="KAB1223778.1"/>
    </source>
</evidence>
<keyword evidence="3" id="KW-0808">Transferase</keyword>
<keyword evidence="4" id="KW-0325">Glycoprotein</keyword>
<sequence length="658" mass="72372">MAAGFKSMMVRDTSSSPSMPSGPVTGLSEMNISSSSSPSLGLMTHFSEENTSSSPYIPSGPATDFSEKTTTSSSSPPLGPMTDLSEKNTSSSSSSASPPQGPMTHFSENNMSSSPSMPSEPAADLSEKNTSSSSSPPPGPMTGLSEKNTSNSSTPSLRPMTHFSEKNTSSSPSMPSGPATDFSEMNTTSSSSLPLGPMTLFSEKNTRSSPSIPSRPATDLLEMNTSNSSSPPPGRMTDLSEKNTSSSQDTVKAAEMVIEKTEPVPEKKEPVTKKMEPLCNVMEQGADICDLQGNVRIQGNSSTVFFVSPPMNILAGTNNSWSIKPYARKFDGQAMKRVREWSVKSISGHEELPRCSKNHSVPAILFSGGGYTGNQFHDFSDVLIPLYLTSRKYNGEVQFLITNKKTWWIEKYGAILRKLTRYELIDIDKEEEVHCFSHVTVGLKRELQELTINASKYSYSMRDFTELLRSSYSLKRANAIKLRDGQRKMPKLLIIARSRTRRFTNVEEISKMARSLGYKVLVAEATGNISKFAKIVNSCDVLVGVHGAGLTNIIFLPENAIFIQVLPFGGFEWVAANYYGNPGKVMNLKYMEYKISKEESTLIQQYPSDHEILTNPREIFRKQGFVGFKSVFMDKQDINVDVNSFRPTLLKALELLHR</sequence>
<dbReference type="GO" id="GO:0016763">
    <property type="term" value="F:pentosyltransferase activity"/>
    <property type="evidence" value="ECO:0007669"/>
    <property type="project" value="UniProtKB-ARBA"/>
</dbReference>
<keyword evidence="8" id="KW-1185">Reference proteome</keyword>
<feature type="compositionally biased region" description="Polar residues" evidence="5">
    <location>
        <begin position="145"/>
        <end position="156"/>
    </location>
</feature>
<feature type="domain" description="Glycosyltransferase 61 catalytic" evidence="6">
    <location>
        <begin position="462"/>
        <end position="562"/>
    </location>
</feature>
<dbReference type="EMBL" id="RXIC02000020">
    <property type="protein sequence ID" value="KAB1223778.1"/>
    <property type="molecule type" value="Genomic_DNA"/>
</dbReference>
<proteinExistence type="predicted"/>
<feature type="compositionally biased region" description="Polar residues" evidence="5">
    <location>
        <begin position="183"/>
        <end position="193"/>
    </location>
</feature>
<gene>
    <name evidence="7" type="ORF">CJ030_MR2G012913</name>
</gene>
<dbReference type="PANTHER" id="PTHR20961">
    <property type="entry name" value="GLYCOSYLTRANSFERASE"/>
    <property type="match status" value="1"/>
</dbReference>
<dbReference type="PANTHER" id="PTHR20961:SF5">
    <property type="entry name" value="GLYCOSYLTRANSFERASE-RELATED"/>
    <property type="match status" value="1"/>
</dbReference>
<organism evidence="7 8">
    <name type="scientific">Morella rubra</name>
    <name type="common">Chinese bayberry</name>
    <dbReference type="NCBI Taxonomy" id="262757"/>
    <lineage>
        <taxon>Eukaryota</taxon>
        <taxon>Viridiplantae</taxon>
        <taxon>Streptophyta</taxon>
        <taxon>Embryophyta</taxon>
        <taxon>Tracheophyta</taxon>
        <taxon>Spermatophyta</taxon>
        <taxon>Magnoliopsida</taxon>
        <taxon>eudicotyledons</taxon>
        <taxon>Gunneridae</taxon>
        <taxon>Pentapetalae</taxon>
        <taxon>rosids</taxon>
        <taxon>fabids</taxon>
        <taxon>Fagales</taxon>
        <taxon>Myricaceae</taxon>
        <taxon>Morella</taxon>
    </lineage>
</organism>
<evidence type="ECO:0000313" key="8">
    <source>
        <dbReference type="Proteomes" id="UP000516437"/>
    </source>
</evidence>
<evidence type="ECO:0000256" key="2">
    <source>
        <dbReference type="ARBA" id="ARBA00022676"/>
    </source>
</evidence>
<evidence type="ECO:0000256" key="5">
    <source>
        <dbReference type="SAM" id="MobiDB-lite"/>
    </source>
</evidence>
<evidence type="ECO:0000256" key="4">
    <source>
        <dbReference type="ARBA" id="ARBA00023180"/>
    </source>
</evidence>
<comment type="subcellular location">
    <subcellularLocation>
        <location evidence="1">Golgi apparatus membrane</location>
        <topology evidence="1">Single-pass type II membrane protein</topology>
    </subcellularLocation>
</comment>
<reference evidence="7 8" key="1">
    <citation type="journal article" date="2019" name="Plant Biotechnol. J.">
        <title>The red bayberry genome and genetic basis of sex determination.</title>
        <authorList>
            <person name="Jia H.M."/>
            <person name="Jia H.J."/>
            <person name="Cai Q.L."/>
            <person name="Wang Y."/>
            <person name="Zhao H.B."/>
            <person name="Yang W.F."/>
            <person name="Wang G.Y."/>
            <person name="Li Y.H."/>
            <person name="Zhan D.L."/>
            <person name="Shen Y.T."/>
            <person name="Niu Q.F."/>
            <person name="Chang L."/>
            <person name="Qiu J."/>
            <person name="Zhao L."/>
            <person name="Xie H.B."/>
            <person name="Fu W.Y."/>
            <person name="Jin J."/>
            <person name="Li X.W."/>
            <person name="Jiao Y."/>
            <person name="Zhou C.C."/>
            <person name="Tu T."/>
            <person name="Chai C.Y."/>
            <person name="Gao J.L."/>
            <person name="Fan L.J."/>
            <person name="van de Weg E."/>
            <person name="Wang J.Y."/>
            <person name="Gao Z.S."/>
        </authorList>
    </citation>
    <scope>NUCLEOTIDE SEQUENCE [LARGE SCALE GENOMIC DNA]</scope>
    <source>
        <tissue evidence="7">Leaves</tissue>
    </source>
</reference>
<comment type="caution">
    <text evidence="7">The sequence shown here is derived from an EMBL/GenBank/DDBJ whole genome shotgun (WGS) entry which is preliminary data.</text>
</comment>
<dbReference type="AlphaFoldDB" id="A0A6A1WJD1"/>
<dbReference type="InterPro" id="IPR049625">
    <property type="entry name" value="Glyco_transf_61_cat"/>
</dbReference>
<dbReference type="OrthoDB" id="529273at2759"/>
<evidence type="ECO:0000259" key="6">
    <source>
        <dbReference type="Pfam" id="PF04577"/>
    </source>
</evidence>
<dbReference type="Pfam" id="PF04577">
    <property type="entry name" value="Glyco_transf_61"/>
    <property type="match status" value="1"/>
</dbReference>
<evidence type="ECO:0000256" key="3">
    <source>
        <dbReference type="ARBA" id="ARBA00022679"/>
    </source>
</evidence>
<dbReference type="InterPro" id="IPR007657">
    <property type="entry name" value="Glycosyltransferase_61"/>
</dbReference>
<protein>
    <recommendedName>
        <fullName evidence="6">Glycosyltransferase 61 catalytic domain-containing protein</fullName>
    </recommendedName>
</protein>
<keyword evidence="2" id="KW-0328">Glycosyltransferase</keyword>
<feature type="region of interest" description="Disordered" evidence="5">
    <location>
        <begin position="1"/>
        <end position="249"/>
    </location>
</feature>
<dbReference type="GO" id="GO:0000139">
    <property type="term" value="C:Golgi membrane"/>
    <property type="evidence" value="ECO:0007669"/>
    <property type="project" value="UniProtKB-SubCell"/>
</dbReference>